<dbReference type="InterPro" id="IPR011188">
    <property type="entry name" value="UPF0302"/>
</dbReference>
<evidence type="ECO:0000313" key="3">
    <source>
        <dbReference type="EMBL" id="AQQ53620.1"/>
    </source>
</evidence>
<dbReference type="OrthoDB" id="2155814at2"/>
<protein>
    <recommendedName>
        <fullName evidence="1">UPF0302 protein B0X71_11405</fullName>
    </recommendedName>
</protein>
<dbReference type="NCBIfam" id="NF002965">
    <property type="entry name" value="PRK03636.1"/>
    <property type="match status" value="1"/>
</dbReference>
<dbReference type="Proteomes" id="UP000188184">
    <property type="component" value="Chromosome"/>
</dbReference>
<name>A0A1Q2KZJ1_9BACL</name>
<proteinExistence type="inferred from homology"/>
<keyword evidence="4" id="KW-1185">Reference proteome</keyword>
<dbReference type="Pfam" id="PF08864">
    <property type="entry name" value="UPF0302"/>
    <property type="match status" value="1"/>
</dbReference>
<dbReference type="SMART" id="SM00914">
    <property type="entry name" value="IDEAL"/>
    <property type="match status" value="1"/>
</dbReference>
<gene>
    <name evidence="3" type="ORF">B0X71_11405</name>
</gene>
<organism evidence="3 4">
    <name type="scientific">Planococcus lenghuensis</name>
    <dbReference type="NCBI Taxonomy" id="2213202"/>
    <lineage>
        <taxon>Bacteria</taxon>
        <taxon>Bacillati</taxon>
        <taxon>Bacillota</taxon>
        <taxon>Bacilli</taxon>
        <taxon>Bacillales</taxon>
        <taxon>Caryophanaceae</taxon>
        <taxon>Planococcus</taxon>
    </lineage>
</organism>
<dbReference type="Gene3D" id="3.40.1530.30">
    <property type="entry name" value="Uncharacterised family UPF0302, N-terminal domain"/>
    <property type="match status" value="1"/>
</dbReference>
<dbReference type="RefSeq" id="WP_077589518.1">
    <property type="nucleotide sequence ID" value="NZ_CP019640.1"/>
</dbReference>
<dbReference type="InterPro" id="IPR014957">
    <property type="entry name" value="IDEAL_dom"/>
</dbReference>
<dbReference type="InterPro" id="IPR014963">
    <property type="entry name" value="UPF0302_N"/>
</dbReference>
<dbReference type="AlphaFoldDB" id="A0A1Q2KZJ1"/>
<reference evidence="3 4" key="1">
    <citation type="submission" date="2017-02" db="EMBL/GenBank/DDBJ databases">
        <title>The complete genomic sequence of a novel cold adapted crude oil-degrading bacterium Planococcus qaidamina Y42.</title>
        <authorList>
            <person name="Yang R."/>
        </authorList>
    </citation>
    <scope>NUCLEOTIDE SEQUENCE [LARGE SCALE GENOMIC DNA]</scope>
    <source>
        <strain evidence="3 4">Y42</strain>
    </source>
</reference>
<dbReference type="InterPro" id="IPR027393">
    <property type="entry name" value="Virus_scaffolding_prot_C"/>
</dbReference>
<evidence type="ECO:0000259" key="2">
    <source>
        <dbReference type="SMART" id="SM00914"/>
    </source>
</evidence>
<dbReference type="HAMAP" id="MF_00760">
    <property type="entry name" value="UPF0302"/>
    <property type="match status" value="1"/>
</dbReference>
<dbReference type="KEGG" id="pmar:B0X71_11405"/>
<accession>A0A1Q2KZJ1</accession>
<dbReference type="InterPro" id="IPR038091">
    <property type="entry name" value="UPF0302_N_sf"/>
</dbReference>
<dbReference type="EMBL" id="CP019640">
    <property type="protein sequence ID" value="AQQ53620.1"/>
    <property type="molecule type" value="Genomic_DNA"/>
</dbReference>
<evidence type="ECO:0000256" key="1">
    <source>
        <dbReference type="HAMAP-Rule" id="MF_00760"/>
    </source>
</evidence>
<comment type="similarity">
    <text evidence="1">Belongs to the UPF0302 family.</text>
</comment>
<sequence length="187" mass="22121">MTASISIDEKKQFVRWFLENHRMKRRECIWILNYLLGHNHLLDKTHFVEDAHYCPRAMVISTTESKDVPFRFYRGHLMTADAEKTFHDLRLHPDEELYVQLNFRNLPRSPEYVAVLEENPFIPEDEAITETDRLAAEELLSDSMQTIQEEALLKQIDEALDAEDRDAFFQLSELLQKVKDSRRPKGE</sequence>
<evidence type="ECO:0000313" key="4">
    <source>
        <dbReference type="Proteomes" id="UP000188184"/>
    </source>
</evidence>
<dbReference type="Gene3D" id="4.10.810.10">
    <property type="entry name" value="Virus Scaffolding Protein, Chain A"/>
    <property type="match status" value="1"/>
</dbReference>
<feature type="domain" description="IDEAL" evidence="2">
    <location>
        <begin position="139"/>
        <end position="175"/>
    </location>
</feature>
<dbReference type="PIRSF" id="PIRSF007165">
    <property type="entry name" value="UCP007165"/>
    <property type="match status" value="1"/>
</dbReference>
<dbReference type="Pfam" id="PF08858">
    <property type="entry name" value="IDEAL"/>
    <property type="match status" value="1"/>
</dbReference>